<proteinExistence type="predicted"/>
<feature type="compositionally biased region" description="Polar residues" evidence="1">
    <location>
        <begin position="1"/>
        <end position="17"/>
    </location>
</feature>
<feature type="compositionally biased region" description="Polar residues" evidence="1">
    <location>
        <begin position="63"/>
        <end position="86"/>
    </location>
</feature>
<gene>
    <name evidence="2" type="ORF">ARMGADRAFT_1076171</name>
</gene>
<name>A0A2H3DR78_ARMGA</name>
<dbReference type="Proteomes" id="UP000217790">
    <property type="component" value="Unassembled WGS sequence"/>
</dbReference>
<dbReference type="AlphaFoldDB" id="A0A2H3DR78"/>
<feature type="compositionally biased region" description="Polar residues" evidence="1">
    <location>
        <begin position="32"/>
        <end position="42"/>
    </location>
</feature>
<organism evidence="2 3">
    <name type="scientific">Armillaria gallica</name>
    <name type="common">Bulbous honey fungus</name>
    <name type="synonym">Armillaria bulbosa</name>
    <dbReference type="NCBI Taxonomy" id="47427"/>
    <lineage>
        <taxon>Eukaryota</taxon>
        <taxon>Fungi</taxon>
        <taxon>Dikarya</taxon>
        <taxon>Basidiomycota</taxon>
        <taxon>Agaricomycotina</taxon>
        <taxon>Agaricomycetes</taxon>
        <taxon>Agaricomycetidae</taxon>
        <taxon>Agaricales</taxon>
        <taxon>Marasmiineae</taxon>
        <taxon>Physalacriaceae</taxon>
        <taxon>Armillaria</taxon>
    </lineage>
</organism>
<dbReference type="STRING" id="47427.A0A2H3DR78"/>
<evidence type="ECO:0000313" key="2">
    <source>
        <dbReference type="EMBL" id="PBK97711.1"/>
    </source>
</evidence>
<dbReference type="InParanoid" id="A0A2H3DR78"/>
<sequence>MPRPPESSNIPVPSTGSAGIVNVPTLARDSRVGSQLPSSNPAPENHSLAPFTTIHTDVATPLGNATNSETVPPTSLMNAASTGQRSSPPPGANQHNASAGTPGFNGRKFMRWIHVIASSLICAGKVLSCCDNFDLDSYNDD</sequence>
<dbReference type="EMBL" id="KZ293649">
    <property type="protein sequence ID" value="PBK97711.1"/>
    <property type="molecule type" value="Genomic_DNA"/>
</dbReference>
<evidence type="ECO:0000256" key="1">
    <source>
        <dbReference type="SAM" id="MobiDB-lite"/>
    </source>
</evidence>
<reference evidence="3" key="1">
    <citation type="journal article" date="2017" name="Nat. Ecol. Evol.">
        <title>Genome expansion and lineage-specific genetic innovations in the forest pathogenic fungi Armillaria.</title>
        <authorList>
            <person name="Sipos G."/>
            <person name="Prasanna A.N."/>
            <person name="Walter M.C."/>
            <person name="O'Connor E."/>
            <person name="Balint B."/>
            <person name="Krizsan K."/>
            <person name="Kiss B."/>
            <person name="Hess J."/>
            <person name="Varga T."/>
            <person name="Slot J."/>
            <person name="Riley R."/>
            <person name="Boka B."/>
            <person name="Rigling D."/>
            <person name="Barry K."/>
            <person name="Lee J."/>
            <person name="Mihaltcheva S."/>
            <person name="LaButti K."/>
            <person name="Lipzen A."/>
            <person name="Waldron R."/>
            <person name="Moloney N.M."/>
            <person name="Sperisen C."/>
            <person name="Kredics L."/>
            <person name="Vagvoelgyi C."/>
            <person name="Patrignani A."/>
            <person name="Fitzpatrick D."/>
            <person name="Nagy I."/>
            <person name="Doyle S."/>
            <person name="Anderson J.B."/>
            <person name="Grigoriev I.V."/>
            <person name="Gueldener U."/>
            <person name="Muensterkoetter M."/>
            <person name="Nagy L.G."/>
        </authorList>
    </citation>
    <scope>NUCLEOTIDE SEQUENCE [LARGE SCALE GENOMIC DNA]</scope>
    <source>
        <strain evidence="3">Ar21-2</strain>
    </source>
</reference>
<protein>
    <submittedName>
        <fullName evidence="2">Uncharacterized protein</fullName>
    </submittedName>
</protein>
<evidence type="ECO:0000313" key="3">
    <source>
        <dbReference type="Proteomes" id="UP000217790"/>
    </source>
</evidence>
<keyword evidence="3" id="KW-1185">Reference proteome</keyword>
<feature type="region of interest" description="Disordered" evidence="1">
    <location>
        <begin position="1"/>
        <end position="103"/>
    </location>
</feature>
<accession>A0A2H3DR78</accession>